<evidence type="ECO:0000256" key="1">
    <source>
        <dbReference type="SAM" id="Phobius"/>
    </source>
</evidence>
<feature type="transmembrane region" description="Helical" evidence="1">
    <location>
        <begin position="290"/>
        <end position="320"/>
    </location>
</feature>
<dbReference type="PANTHER" id="PTHR40622">
    <property type="match status" value="1"/>
</dbReference>
<keyword evidence="1" id="KW-0812">Transmembrane</keyword>
<keyword evidence="1" id="KW-1133">Transmembrane helix</keyword>
<reference evidence="3" key="1">
    <citation type="journal article" date="2014" name="PLoS Genet.">
        <title>Signature Gene Expression Reveals Novel Clues to the Molecular Mechanisms of Dimorphic Transition in Penicillium marneffei.</title>
        <authorList>
            <person name="Yang E."/>
            <person name="Wang G."/>
            <person name="Cai J."/>
            <person name="Woo P.C."/>
            <person name="Lau S.K."/>
            <person name="Yuen K.-Y."/>
            <person name="Chow W.-N."/>
            <person name="Lin X."/>
        </authorList>
    </citation>
    <scope>NUCLEOTIDE SEQUENCE [LARGE SCALE GENOMIC DNA]</scope>
    <source>
        <strain evidence="3">PM1</strain>
    </source>
</reference>
<keyword evidence="2" id="KW-0732">Signal</keyword>
<keyword evidence="1" id="KW-0472">Membrane</keyword>
<sequence>MLFRSLVAASALSLCASAFLVVPEVHHPSQEHGNLPGSHALELANAHSETFRLLCDDCPFPETIEDGVVIWSENTKSSLELNFRTENGNLYINNAHIFPVTFDSVEIVTAVQRRDSDGQETEPLKLGFALMALPLAPPQDDMELVQIRFSPLDIEGHPAPLDTVSITAIQTTAGELFILRTEVELPAGQDDHASWKKCNGDTQCLRRLIFDRIRALVQSAQAHMMNLKSKLGLGKGCHGKPLPIAPQTLGPDFFGLEEGHRFHGQPPHPHPHHHHMHGLRRTLFRVVRFVLVPAVLGIFAGLTASAIGMLVGQSVVFLWMRYRRGSKPARSTSTLEQGDISEKAVLLMEEEVVNEELPPYTDEDHALSDTK</sequence>
<evidence type="ECO:0000256" key="2">
    <source>
        <dbReference type="SAM" id="SignalP"/>
    </source>
</evidence>
<dbReference type="eggNOG" id="ENOG502SC3G">
    <property type="taxonomic scope" value="Eukaryota"/>
</dbReference>
<accession>A0A093V6W0</accession>
<feature type="chain" id="PRO_5001892670" evidence="2">
    <location>
        <begin position="19"/>
        <end position="371"/>
    </location>
</feature>
<feature type="signal peptide" evidence="2">
    <location>
        <begin position="1"/>
        <end position="18"/>
    </location>
</feature>
<gene>
    <name evidence="3" type="ORF">GQ26_0221000</name>
</gene>
<dbReference type="HOGENOM" id="CLU_051864_0_0_1"/>
<organism evidence="3">
    <name type="scientific">Talaromyces marneffei PM1</name>
    <dbReference type="NCBI Taxonomy" id="1077442"/>
    <lineage>
        <taxon>Eukaryota</taxon>
        <taxon>Fungi</taxon>
        <taxon>Dikarya</taxon>
        <taxon>Ascomycota</taxon>
        <taxon>Pezizomycotina</taxon>
        <taxon>Eurotiomycetes</taxon>
        <taxon>Eurotiomycetidae</taxon>
        <taxon>Eurotiales</taxon>
        <taxon>Trichocomaceae</taxon>
        <taxon>Talaromyces</taxon>
        <taxon>Talaromyces sect. Talaromyces</taxon>
    </lineage>
</organism>
<dbReference type="PANTHER" id="PTHR40622:SF2">
    <property type="match status" value="1"/>
</dbReference>
<protein>
    <submittedName>
        <fullName evidence="3">Uncharacterized protein</fullName>
    </submittedName>
</protein>
<dbReference type="AlphaFoldDB" id="A0A093V6W0"/>
<proteinExistence type="predicted"/>
<name>A0A093V6W0_TALMA</name>
<evidence type="ECO:0000313" key="3">
    <source>
        <dbReference type="EMBL" id="KFX45709.1"/>
    </source>
</evidence>
<comment type="caution">
    <text evidence="3">The sequence shown here is derived from an EMBL/GenBank/DDBJ whole genome shotgun (WGS) entry which is preliminary data.</text>
</comment>
<dbReference type="EMBL" id="JPOX01000022">
    <property type="protein sequence ID" value="KFX45709.1"/>
    <property type="molecule type" value="Genomic_DNA"/>
</dbReference>